<protein>
    <recommendedName>
        <fullName evidence="3">Nitroimidazol reductase NimA, pyridoxamine 5'-phosphate oxidase superfamily</fullName>
    </recommendedName>
</protein>
<keyword evidence="2" id="KW-1185">Reference proteome</keyword>
<dbReference type="InterPro" id="IPR024747">
    <property type="entry name" value="Pyridox_Oxase-rel"/>
</dbReference>
<dbReference type="Pfam" id="PF12900">
    <property type="entry name" value="Pyridox_ox_2"/>
    <property type="match status" value="1"/>
</dbReference>
<proteinExistence type="predicted"/>
<organism evidence="1 2">
    <name type="scientific">Jiangella alba</name>
    <dbReference type="NCBI Taxonomy" id="561176"/>
    <lineage>
        <taxon>Bacteria</taxon>
        <taxon>Bacillati</taxon>
        <taxon>Actinomycetota</taxon>
        <taxon>Actinomycetes</taxon>
        <taxon>Jiangellales</taxon>
        <taxon>Jiangellaceae</taxon>
        <taxon>Jiangella</taxon>
    </lineage>
</organism>
<dbReference type="RefSeq" id="WP_069109804.1">
    <property type="nucleotide sequence ID" value="NZ_FNUC01000004.1"/>
</dbReference>
<evidence type="ECO:0008006" key="3">
    <source>
        <dbReference type="Google" id="ProtNLM"/>
    </source>
</evidence>
<dbReference type="PANTHER" id="PTHR34071">
    <property type="entry name" value="5-NITROIMIDAZOLE ANTIBIOTICS RESISTANCE PROTEIN, NIMA-FAMILY-RELATED PROTEIN-RELATED"/>
    <property type="match status" value="1"/>
</dbReference>
<reference evidence="2" key="1">
    <citation type="submission" date="2016-10" db="EMBL/GenBank/DDBJ databases">
        <authorList>
            <person name="Varghese N."/>
            <person name="Submissions S."/>
        </authorList>
    </citation>
    <scope>NUCLEOTIDE SEQUENCE [LARGE SCALE GENOMIC DNA]</scope>
    <source>
        <strain evidence="2">DSM 45237</strain>
    </source>
</reference>
<evidence type="ECO:0000313" key="1">
    <source>
        <dbReference type="EMBL" id="SEF11086.1"/>
    </source>
</evidence>
<dbReference type="Proteomes" id="UP000181980">
    <property type="component" value="Unassembled WGS sequence"/>
</dbReference>
<name>A0A1H5PBE9_9ACTN</name>
<dbReference type="InterPro" id="IPR012349">
    <property type="entry name" value="Split_barrel_FMN-bd"/>
</dbReference>
<dbReference type="PANTHER" id="PTHR34071:SF2">
    <property type="entry name" value="FLAVIN-NUCLEOTIDE-BINDING PROTEIN"/>
    <property type="match status" value="1"/>
</dbReference>
<accession>A0A1H5PBE9</accession>
<evidence type="ECO:0000313" key="2">
    <source>
        <dbReference type="Proteomes" id="UP000181980"/>
    </source>
</evidence>
<dbReference type="AlphaFoldDB" id="A0A1H5PBE9"/>
<dbReference type="EMBL" id="FNUC01000004">
    <property type="protein sequence ID" value="SEF11086.1"/>
    <property type="molecule type" value="Genomic_DNA"/>
</dbReference>
<dbReference type="Gene3D" id="2.30.110.10">
    <property type="entry name" value="Electron Transport, Fmn-binding Protein, Chain A"/>
    <property type="match status" value="1"/>
</dbReference>
<gene>
    <name evidence="1" type="ORF">SAMN04488561_4027</name>
</gene>
<dbReference type="SUPFAM" id="SSF50475">
    <property type="entry name" value="FMN-binding split barrel"/>
    <property type="match status" value="1"/>
</dbReference>
<sequence length="213" mass="22937">MVMNPPTRLTRMSDKAVHDLAALHDLLADVLLGHVSVVVDGYPVAFPTLVARDGDRLLVHGSTGSSWLRALGAGAPASVSVTAMDAVVVARSGFESSFHYRSAVLFGRFTPVDGDDRERALDVLVDRILPGRSGELRRPTKRELAATLILALPIADWSLKVSERWPDDLPEDVDGPAWAGVVPLRRGYGEPVPAPDLRDGVPVPASVRAITRR</sequence>
<dbReference type="STRING" id="561176.SAMN04488561_4027"/>